<dbReference type="InterPro" id="IPR024831">
    <property type="entry name" value="Uroplakin-3"/>
</dbReference>
<feature type="transmembrane region" description="Helical" evidence="2">
    <location>
        <begin position="209"/>
        <end position="236"/>
    </location>
</feature>
<dbReference type="AlphaFoldDB" id="A0A7K8Y758"/>
<keyword evidence="3" id="KW-0732">Signal</keyword>
<dbReference type="PANTHER" id="PTHR15446:SF17">
    <property type="entry name" value="UROPLAKIN-3A"/>
    <property type="match status" value="1"/>
</dbReference>
<keyword evidence="5" id="KW-1185">Reference proteome</keyword>
<name>A0A7K8Y758_9PASS</name>
<dbReference type="Pfam" id="PF07353">
    <property type="entry name" value="Uroplakin_II"/>
    <property type="match status" value="1"/>
</dbReference>
<feature type="non-terminal residue" evidence="4">
    <location>
        <position position="264"/>
    </location>
</feature>
<feature type="region of interest" description="Disordered" evidence="1">
    <location>
        <begin position="241"/>
        <end position="264"/>
    </location>
</feature>
<protein>
    <submittedName>
        <fullName evidence="4">UPK3A protein</fullName>
    </submittedName>
</protein>
<feature type="chain" id="PRO_5029909296" evidence="3">
    <location>
        <begin position="19"/>
        <end position="264"/>
    </location>
</feature>
<dbReference type="GO" id="GO:0005886">
    <property type="term" value="C:plasma membrane"/>
    <property type="evidence" value="ECO:0007669"/>
    <property type="project" value="TreeGrafter"/>
</dbReference>
<sequence length="264" mass="28531">MGSSWVVVALCWLGQLYADQSLKPQIAAAQLARNDPTLTTIALQKPFCVFDSSLHPNKSYTIYLYAMKESASAMSSLVMDPSSKPLDSTFQQTGGGQLGPYRAALFPVPTCAAPPRPGDLADVSRVSGVLQQYLFRVGDDGTCLYDPNFLDVCNPPLAPDTTYRFKYVLIDSTEGIVKDQTLWSDPIKTRRVKLPLQIDLWPGPRSGGMVVITSILSVLLFLLLAGFLAAVCPAVLKPEGPSAEAKNIPQTTQPSDPSPQLSPE</sequence>
<organism evidence="4 5">
    <name type="scientific">Sakesphorus luctuosus</name>
    <dbReference type="NCBI Taxonomy" id="419690"/>
    <lineage>
        <taxon>Eukaryota</taxon>
        <taxon>Metazoa</taxon>
        <taxon>Chordata</taxon>
        <taxon>Craniata</taxon>
        <taxon>Vertebrata</taxon>
        <taxon>Euteleostomi</taxon>
        <taxon>Archelosauria</taxon>
        <taxon>Archosauria</taxon>
        <taxon>Dinosauria</taxon>
        <taxon>Saurischia</taxon>
        <taxon>Theropoda</taxon>
        <taxon>Coelurosauria</taxon>
        <taxon>Aves</taxon>
        <taxon>Neognathae</taxon>
        <taxon>Neoaves</taxon>
        <taxon>Telluraves</taxon>
        <taxon>Australaves</taxon>
        <taxon>Passeriformes</taxon>
        <taxon>Thamnophilidae</taxon>
        <taxon>Sakesphorus</taxon>
    </lineage>
</organism>
<reference evidence="4 5" key="1">
    <citation type="submission" date="2019-09" db="EMBL/GenBank/DDBJ databases">
        <title>Bird 10,000 Genomes (B10K) Project - Family phase.</title>
        <authorList>
            <person name="Zhang G."/>
        </authorList>
    </citation>
    <scope>NUCLEOTIDE SEQUENCE [LARGE SCALE GENOMIC DNA]</scope>
    <source>
        <strain evidence="4">B10K-DU-001-06</strain>
        <tissue evidence="4">Muscle</tissue>
    </source>
</reference>
<proteinExistence type="predicted"/>
<dbReference type="Proteomes" id="UP000558958">
    <property type="component" value="Unassembled WGS sequence"/>
</dbReference>
<accession>A0A7K8Y758</accession>
<gene>
    <name evidence="4" type="primary">Upk3a</name>
    <name evidence="4" type="ORF">SAKLUC_R14315</name>
</gene>
<keyword evidence="2" id="KW-0472">Membrane</keyword>
<evidence type="ECO:0000256" key="2">
    <source>
        <dbReference type="SAM" id="Phobius"/>
    </source>
</evidence>
<dbReference type="GO" id="GO:0006833">
    <property type="term" value="P:water transport"/>
    <property type="evidence" value="ECO:0007669"/>
    <property type="project" value="TreeGrafter"/>
</dbReference>
<keyword evidence="2" id="KW-0812">Transmembrane</keyword>
<evidence type="ECO:0000256" key="3">
    <source>
        <dbReference type="SAM" id="SignalP"/>
    </source>
</evidence>
<feature type="signal peptide" evidence="3">
    <location>
        <begin position="1"/>
        <end position="18"/>
    </location>
</feature>
<dbReference type="GO" id="GO:0015840">
    <property type="term" value="P:urea transport"/>
    <property type="evidence" value="ECO:0007669"/>
    <property type="project" value="TreeGrafter"/>
</dbReference>
<evidence type="ECO:0000256" key="1">
    <source>
        <dbReference type="SAM" id="MobiDB-lite"/>
    </source>
</evidence>
<evidence type="ECO:0000313" key="4">
    <source>
        <dbReference type="EMBL" id="NXF98742.1"/>
    </source>
</evidence>
<dbReference type="InterPro" id="IPR009952">
    <property type="entry name" value="Uroplakin-2"/>
</dbReference>
<comment type="caution">
    <text evidence="4">The sequence shown here is derived from an EMBL/GenBank/DDBJ whole genome shotgun (WGS) entry which is preliminary data.</text>
</comment>
<keyword evidence="2" id="KW-1133">Transmembrane helix</keyword>
<evidence type="ECO:0000313" key="5">
    <source>
        <dbReference type="Proteomes" id="UP000558958"/>
    </source>
</evidence>
<feature type="non-terminal residue" evidence="4">
    <location>
        <position position="1"/>
    </location>
</feature>
<dbReference type="EMBL" id="VWZD01000013">
    <property type="protein sequence ID" value="NXF98742.1"/>
    <property type="molecule type" value="Genomic_DNA"/>
</dbReference>
<dbReference type="PANTHER" id="PTHR15446">
    <property type="entry name" value="UROPLAKIN III"/>
    <property type="match status" value="1"/>
</dbReference>